<dbReference type="Proteomes" id="UP000034883">
    <property type="component" value="Chromosome"/>
</dbReference>
<evidence type="ECO:0000313" key="2">
    <source>
        <dbReference type="EMBL" id="AKF03289.1"/>
    </source>
</evidence>
<protein>
    <submittedName>
        <fullName evidence="2">Uncharacterized protein</fullName>
    </submittedName>
</protein>
<dbReference type="RefSeq" id="WP_053230743.1">
    <property type="nucleotide sequence ID" value="NZ_CP011125.1"/>
</dbReference>
<accession>A0A0F6SDE2</accession>
<feature type="compositionally biased region" description="Low complexity" evidence="1">
    <location>
        <begin position="285"/>
        <end position="294"/>
    </location>
</feature>
<feature type="compositionally biased region" description="Low complexity" evidence="1">
    <location>
        <begin position="124"/>
        <end position="134"/>
    </location>
</feature>
<organism evidence="2 3">
    <name type="scientific">Sandaracinus amylolyticus</name>
    <dbReference type="NCBI Taxonomy" id="927083"/>
    <lineage>
        <taxon>Bacteria</taxon>
        <taxon>Pseudomonadati</taxon>
        <taxon>Myxococcota</taxon>
        <taxon>Polyangia</taxon>
        <taxon>Polyangiales</taxon>
        <taxon>Sandaracinaceae</taxon>
        <taxon>Sandaracinus</taxon>
    </lineage>
</organism>
<dbReference type="KEGG" id="samy:DB32_000438"/>
<keyword evidence="3" id="KW-1185">Reference proteome</keyword>
<dbReference type="STRING" id="927083.DB32_000438"/>
<reference evidence="2 3" key="1">
    <citation type="submission" date="2015-03" db="EMBL/GenBank/DDBJ databases">
        <title>Genome assembly of Sandaracinus amylolyticus DSM 53668.</title>
        <authorList>
            <person name="Sharma G."/>
            <person name="Subramanian S."/>
        </authorList>
    </citation>
    <scope>NUCLEOTIDE SEQUENCE [LARGE SCALE GENOMIC DNA]</scope>
    <source>
        <strain evidence="2 3">DSM 53668</strain>
    </source>
</reference>
<feature type="compositionally biased region" description="Acidic residues" evidence="1">
    <location>
        <begin position="135"/>
        <end position="146"/>
    </location>
</feature>
<proteinExistence type="predicted"/>
<gene>
    <name evidence="2" type="ORF">DB32_000438</name>
</gene>
<dbReference type="AlphaFoldDB" id="A0A0F6SDE2"/>
<evidence type="ECO:0000256" key="1">
    <source>
        <dbReference type="SAM" id="MobiDB-lite"/>
    </source>
</evidence>
<evidence type="ECO:0000313" key="3">
    <source>
        <dbReference type="Proteomes" id="UP000034883"/>
    </source>
</evidence>
<dbReference type="EMBL" id="CP011125">
    <property type="protein sequence ID" value="AKF03289.1"/>
    <property type="molecule type" value="Genomic_DNA"/>
</dbReference>
<feature type="region of interest" description="Disordered" evidence="1">
    <location>
        <begin position="318"/>
        <end position="345"/>
    </location>
</feature>
<feature type="region of interest" description="Disordered" evidence="1">
    <location>
        <begin position="120"/>
        <end position="169"/>
    </location>
</feature>
<feature type="region of interest" description="Disordered" evidence="1">
    <location>
        <begin position="184"/>
        <end position="294"/>
    </location>
</feature>
<name>A0A0F6SDE2_9BACT</name>
<feature type="compositionally biased region" description="Acidic residues" evidence="1">
    <location>
        <begin position="322"/>
        <end position="331"/>
    </location>
</feature>
<sequence length="345" mass="37158">MTQVLQIPTPFADLSELTENFAQRVDEERLMLPHLEPMPEGEWVQFTVLLGDGNVALAGVGRVQGSFDNGEEHPPEYRYDVVLDSLQFEGMHEVMFERLLMARASLAGGEPVTGEVSVEELERAAAVQPAPAASEPEEPAWQDDAQDWQAQAAADEPSEPEPQDSGTGEVDVGELAEVASYGDHAAEPTPTPARASQRPPAAPSQRPPAKRPPTAPYPTRAREPGKLPSPHSFEGRALTRPSLEPVWTPTPAERPDAAQSSGYFDYQGGVPRPAHPPRPEIDASQRVVPAPRPGAPWARAQATVAAAAAAVAMSVGEPAEAAFEEEEEEEVSAQVELPDGEREEW</sequence>
<feature type="compositionally biased region" description="Pro residues" evidence="1">
    <location>
        <begin position="200"/>
        <end position="216"/>
    </location>
</feature>